<feature type="compositionally biased region" description="Basic and acidic residues" evidence="2">
    <location>
        <begin position="446"/>
        <end position="455"/>
    </location>
</feature>
<comment type="caution">
    <text evidence="4">The sequence shown here is derived from an EMBL/GenBank/DDBJ whole genome shotgun (WGS) entry which is preliminary data.</text>
</comment>
<organism evidence="4 5">
    <name type="scientific">Delitschia confertaspora ATCC 74209</name>
    <dbReference type="NCBI Taxonomy" id="1513339"/>
    <lineage>
        <taxon>Eukaryota</taxon>
        <taxon>Fungi</taxon>
        <taxon>Dikarya</taxon>
        <taxon>Ascomycota</taxon>
        <taxon>Pezizomycotina</taxon>
        <taxon>Dothideomycetes</taxon>
        <taxon>Pleosporomycetidae</taxon>
        <taxon>Pleosporales</taxon>
        <taxon>Delitschiaceae</taxon>
        <taxon>Delitschia</taxon>
    </lineage>
</organism>
<feature type="domain" description="MutL C-terminal dimerisation" evidence="3">
    <location>
        <begin position="733"/>
        <end position="942"/>
    </location>
</feature>
<dbReference type="SUPFAM" id="SSF55874">
    <property type="entry name" value="ATPase domain of HSP90 chaperone/DNA topoisomerase II/histidine kinase"/>
    <property type="match status" value="1"/>
</dbReference>
<feature type="region of interest" description="Disordered" evidence="2">
    <location>
        <begin position="524"/>
        <end position="545"/>
    </location>
</feature>
<dbReference type="AlphaFoldDB" id="A0A9P4JUQ4"/>
<sequence>MSHNASRHSQARMSASIKPLPEDVIAQIKSSTSIVSLSGVVIELLKNSLDARASKVDVTVDFARGGCCIEDNGFGIAPSEFRPDGGLGRMYCTSKYQNPEACLGRNGIFLASLSALSLLTVTSHHHEHRSHNTLTLHHSKAIERNLPARPQDEIKAYSHGTRVTVRNLFGNLPVRVKQRAVIVEEKAELNRLWDGLRKEVTGLLLSWAQPVSLKIRDSENRTLVSLNSQKAVKSTSHETGVGKLRSTQFHLLLNFLTQAGYISFDDWNSFIPVSASTSSITIKGAISLKPAPTKGVQFLSLGHQPLPSYGGHNELYDEVNRIFGFSSFGAIEDDTVVDEMEKLRRERDRRYKSDGYTNRQLKGARKGTDRWPMFYLRIFLNNEPNGTAPEDDFLENEANLQSVTEVLGAMVTQWLTAHHFRPRMRRPELNLSKGFPTVESNSGKLPESRNLETRLSRSASDGGSLKTITPRRDIAGAESRKQKRATPSWVGKTSDQTRSQAFATWSRIKSSNPGFHDTIWGAGKEKESHDTSSTLPAPRGDEHPAGILSIKADLSALVDETSAPGTVPSALAPPASDILENMVYTKDHDEDDAVIWKDLSTNRTFLLNARTGCVMTHLPKRTRLAPSVQGSLNTLAEYNKSLRLAKKRSAETAEGRSSPWLDGLLQDWHNPVFKPVEKSIQQIPSAEANEDAGAQDQSAYFGCCKLDCHKECNDTSLFKLSKLSKEGLKEAQVIAQLDKKFILVKMPDAPSSSTNIAEGSQLLVLIDQHAADERIRVEALLDELCTPISKVSAYCSNLGHTSHVNCTILDKPVQFMISAHEGKLFTTQAARFAEWGILYDISTQTSTAKRTDKPESIISVRTVSPVVSERLKADPKLLSSLLRSEVYRYAESRHLPPLSAATPASSSVVRNWPQRIATCPEGLIDLVNSRACRSAIMFNDELTMDECKDLVWRLTECVFPFKCAHWRPSMVPLIDLGSACMKESSDEGFGTEGGAKYGLGSGMDEGERGKGSFIHAWRRWREALGAGDGRGGAV</sequence>
<name>A0A9P4JUQ4_9PLEO</name>
<dbReference type="GO" id="GO:0032300">
    <property type="term" value="C:mismatch repair complex"/>
    <property type="evidence" value="ECO:0007669"/>
    <property type="project" value="InterPro"/>
</dbReference>
<evidence type="ECO:0000256" key="1">
    <source>
        <dbReference type="ARBA" id="ARBA00006082"/>
    </source>
</evidence>
<dbReference type="InterPro" id="IPR038973">
    <property type="entry name" value="MutL/Mlh/Pms-like"/>
</dbReference>
<dbReference type="EMBL" id="ML993870">
    <property type="protein sequence ID" value="KAF2204701.1"/>
    <property type="molecule type" value="Genomic_DNA"/>
</dbReference>
<evidence type="ECO:0000256" key="2">
    <source>
        <dbReference type="SAM" id="MobiDB-lite"/>
    </source>
</evidence>
<dbReference type="PANTHER" id="PTHR10073">
    <property type="entry name" value="DNA MISMATCH REPAIR PROTEIN MLH, PMS, MUTL"/>
    <property type="match status" value="1"/>
</dbReference>
<dbReference type="Proteomes" id="UP000799536">
    <property type="component" value="Unassembled WGS sequence"/>
</dbReference>
<comment type="similarity">
    <text evidence="1">Belongs to the DNA mismatch repair MutL/HexB family.</text>
</comment>
<reference evidence="4" key="1">
    <citation type="journal article" date="2020" name="Stud. Mycol.">
        <title>101 Dothideomycetes genomes: a test case for predicting lifestyles and emergence of pathogens.</title>
        <authorList>
            <person name="Haridas S."/>
            <person name="Albert R."/>
            <person name="Binder M."/>
            <person name="Bloem J."/>
            <person name="Labutti K."/>
            <person name="Salamov A."/>
            <person name="Andreopoulos B."/>
            <person name="Baker S."/>
            <person name="Barry K."/>
            <person name="Bills G."/>
            <person name="Bluhm B."/>
            <person name="Cannon C."/>
            <person name="Castanera R."/>
            <person name="Culley D."/>
            <person name="Daum C."/>
            <person name="Ezra D."/>
            <person name="Gonzalez J."/>
            <person name="Henrissat B."/>
            <person name="Kuo A."/>
            <person name="Liang C."/>
            <person name="Lipzen A."/>
            <person name="Lutzoni F."/>
            <person name="Magnuson J."/>
            <person name="Mondo S."/>
            <person name="Nolan M."/>
            <person name="Ohm R."/>
            <person name="Pangilinan J."/>
            <person name="Park H.-J."/>
            <person name="Ramirez L."/>
            <person name="Alfaro M."/>
            <person name="Sun H."/>
            <person name="Tritt A."/>
            <person name="Yoshinaga Y."/>
            <person name="Zwiers L.-H."/>
            <person name="Turgeon B."/>
            <person name="Goodwin S."/>
            <person name="Spatafora J."/>
            <person name="Crous P."/>
            <person name="Grigoriev I."/>
        </authorList>
    </citation>
    <scope>NUCLEOTIDE SEQUENCE</scope>
    <source>
        <strain evidence="4">ATCC 74209</strain>
    </source>
</reference>
<evidence type="ECO:0000313" key="5">
    <source>
        <dbReference type="Proteomes" id="UP000799536"/>
    </source>
</evidence>
<gene>
    <name evidence="4" type="ORF">GQ43DRAFT_408934</name>
</gene>
<dbReference type="GO" id="GO:0005524">
    <property type="term" value="F:ATP binding"/>
    <property type="evidence" value="ECO:0007669"/>
    <property type="project" value="InterPro"/>
</dbReference>
<dbReference type="PANTHER" id="PTHR10073:SF47">
    <property type="entry name" value="DNA MISMATCH REPAIR PROTEIN MLH3"/>
    <property type="match status" value="1"/>
</dbReference>
<dbReference type="Pfam" id="PF13589">
    <property type="entry name" value="HATPase_c_3"/>
    <property type="match status" value="1"/>
</dbReference>
<protein>
    <recommendedName>
        <fullName evidence="3">MutL C-terminal dimerisation domain-containing protein</fullName>
    </recommendedName>
</protein>
<evidence type="ECO:0000313" key="4">
    <source>
        <dbReference type="EMBL" id="KAF2204701.1"/>
    </source>
</evidence>
<dbReference type="InterPro" id="IPR042120">
    <property type="entry name" value="MutL_C_dimsub"/>
</dbReference>
<evidence type="ECO:0000259" key="3">
    <source>
        <dbReference type="SMART" id="SM00853"/>
    </source>
</evidence>
<dbReference type="GO" id="GO:0006298">
    <property type="term" value="P:mismatch repair"/>
    <property type="evidence" value="ECO:0007669"/>
    <property type="project" value="InterPro"/>
</dbReference>
<proteinExistence type="inferred from homology"/>
<keyword evidence="5" id="KW-1185">Reference proteome</keyword>
<feature type="compositionally biased region" description="Basic and acidic residues" evidence="2">
    <location>
        <begin position="470"/>
        <end position="480"/>
    </location>
</feature>
<dbReference type="SMART" id="SM00853">
    <property type="entry name" value="MutL_C"/>
    <property type="match status" value="1"/>
</dbReference>
<dbReference type="GO" id="GO:0016887">
    <property type="term" value="F:ATP hydrolysis activity"/>
    <property type="evidence" value="ECO:0007669"/>
    <property type="project" value="InterPro"/>
</dbReference>
<dbReference type="GO" id="GO:0140664">
    <property type="term" value="F:ATP-dependent DNA damage sensor activity"/>
    <property type="evidence" value="ECO:0007669"/>
    <property type="project" value="InterPro"/>
</dbReference>
<dbReference type="InterPro" id="IPR014790">
    <property type="entry name" value="MutL_C"/>
</dbReference>
<dbReference type="OrthoDB" id="429932at2759"/>
<feature type="region of interest" description="Disordered" evidence="2">
    <location>
        <begin position="431"/>
        <end position="496"/>
    </location>
</feature>
<accession>A0A9P4JUQ4</accession>
<dbReference type="InterPro" id="IPR037198">
    <property type="entry name" value="MutL_C_sf"/>
</dbReference>
<dbReference type="SUPFAM" id="SSF118116">
    <property type="entry name" value="DNA mismatch repair protein MutL"/>
    <property type="match status" value="2"/>
</dbReference>
<dbReference type="Gene3D" id="3.30.1540.20">
    <property type="entry name" value="MutL, C-terminal domain, dimerisation subdomain"/>
    <property type="match status" value="1"/>
</dbReference>
<dbReference type="Gene3D" id="3.30.565.10">
    <property type="entry name" value="Histidine kinase-like ATPase, C-terminal domain"/>
    <property type="match status" value="1"/>
</dbReference>
<dbReference type="InterPro" id="IPR036890">
    <property type="entry name" value="HATPase_C_sf"/>
</dbReference>